<evidence type="ECO:0000313" key="4">
    <source>
        <dbReference type="Proteomes" id="UP000183208"/>
    </source>
</evidence>
<organism evidence="3 4">
    <name type="scientific">Bradyrhizobium lablabi</name>
    <dbReference type="NCBI Taxonomy" id="722472"/>
    <lineage>
        <taxon>Bacteria</taxon>
        <taxon>Pseudomonadati</taxon>
        <taxon>Pseudomonadota</taxon>
        <taxon>Alphaproteobacteria</taxon>
        <taxon>Hyphomicrobiales</taxon>
        <taxon>Nitrobacteraceae</taxon>
        <taxon>Bradyrhizobium</taxon>
    </lineage>
</organism>
<feature type="transmembrane region" description="Helical" evidence="2">
    <location>
        <begin position="7"/>
        <end position="31"/>
    </location>
</feature>
<dbReference type="AlphaFoldDB" id="A0A1M7DWM2"/>
<keyword evidence="2" id="KW-1133">Transmembrane helix</keyword>
<proteinExistence type="predicted"/>
<accession>A0A1M7DWM2</accession>
<reference evidence="3 4" key="1">
    <citation type="submission" date="2016-10" db="EMBL/GenBank/DDBJ databases">
        <authorList>
            <person name="de Groot N.N."/>
        </authorList>
    </citation>
    <scope>NUCLEOTIDE SEQUENCE [LARGE SCALE GENOMIC DNA]</scope>
    <source>
        <strain evidence="3 4">GAS522</strain>
    </source>
</reference>
<dbReference type="EMBL" id="FNTI01000001">
    <property type="protein sequence ID" value="SED87560.1"/>
    <property type="molecule type" value="Genomic_DNA"/>
</dbReference>
<dbReference type="InterPro" id="IPR011223">
    <property type="entry name" value="UCP028770"/>
</dbReference>
<name>A0A1M7DWM2_9BRAD</name>
<dbReference type="Pfam" id="PF11742">
    <property type="entry name" value="DUF3302"/>
    <property type="match status" value="1"/>
</dbReference>
<evidence type="ECO:0000256" key="2">
    <source>
        <dbReference type="SAM" id="Phobius"/>
    </source>
</evidence>
<gene>
    <name evidence="3" type="ORF">SAMN05444171_5490</name>
</gene>
<evidence type="ECO:0000256" key="1">
    <source>
        <dbReference type="SAM" id="MobiDB-lite"/>
    </source>
</evidence>
<keyword evidence="2" id="KW-0812">Transmembrane</keyword>
<dbReference type="Proteomes" id="UP000183208">
    <property type="component" value="Unassembled WGS sequence"/>
</dbReference>
<feature type="region of interest" description="Disordered" evidence="1">
    <location>
        <begin position="83"/>
        <end position="113"/>
    </location>
</feature>
<protein>
    <recommendedName>
        <fullName evidence="5">Inner membrane protein YiaW</fullName>
    </recommendedName>
</protein>
<sequence length="113" mass="11972">MDSSFGVLDAFAFVVFAVLIFVGVIIAVSLGKLPGQLARKWDHPQAAAINAMSWVGIATGGLLWPIAFIWAFTSPFGAKSAIKDDRQGPVEPDATAIRGSAPRQASSDKEIRS</sequence>
<evidence type="ECO:0000313" key="3">
    <source>
        <dbReference type="EMBL" id="SED87560.1"/>
    </source>
</evidence>
<keyword evidence="2" id="KW-0472">Membrane</keyword>
<dbReference type="RefSeq" id="WP_074825641.1">
    <property type="nucleotide sequence ID" value="NZ_FNTI01000001.1"/>
</dbReference>
<feature type="transmembrane region" description="Helical" evidence="2">
    <location>
        <begin position="51"/>
        <end position="73"/>
    </location>
</feature>
<evidence type="ECO:0008006" key="5">
    <source>
        <dbReference type="Google" id="ProtNLM"/>
    </source>
</evidence>